<proteinExistence type="inferred from homology"/>
<dbReference type="AlphaFoldDB" id="A0A412PAN8"/>
<feature type="active site" evidence="8 10">
    <location>
        <position position="665"/>
    </location>
</feature>
<dbReference type="FunFam" id="3.40.50.300:FF:000021">
    <property type="entry name" value="Lon protease homolog"/>
    <property type="match status" value="1"/>
</dbReference>
<evidence type="ECO:0000256" key="1">
    <source>
        <dbReference type="ARBA" id="ARBA00022670"/>
    </source>
</evidence>
<evidence type="ECO:0000313" key="12">
    <source>
        <dbReference type="EMBL" id="RGT53638.1"/>
    </source>
</evidence>
<dbReference type="Gene3D" id="1.20.5.5270">
    <property type="match status" value="1"/>
</dbReference>
<evidence type="ECO:0000259" key="11">
    <source>
        <dbReference type="PROSITE" id="PS51786"/>
    </source>
</evidence>
<protein>
    <recommendedName>
        <fullName evidence="10">endopeptidase La</fullName>
        <ecNumber evidence="10">3.4.21.53</ecNumber>
    </recommendedName>
</protein>
<dbReference type="Pfam" id="PF00004">
    <property type="entry name" value="AAA"/>
    <property type="match status" value="1"/>
</dbReference>
<dbReference type="PRINTS" id="PR00830">
    <property type="entry name" value="ENDOLAPTASE"/>
</dbReference>
<dbReference type="GO" id="GO:0016887">
    <property type="term" value="F:ATP hydrolysis activity"/>
    <property type="evidence" value="ECO:0007669"/>
    <property type="project" value="InterPro"/>
</dbReference>
<comment type="catalytic activity">
    <reaction evidence="6 10">
        <text>Hydrolysis of proteins in presence of ATP.</text>
        <dbReference type="EC" id="3.4.21.53"/>
    </reaction>
</comment>
<evidence type="ECO:0000313" key="13">
    <source>
        <dbReference type="Proteomes" id="UP000284731"/>
    </source>
</evidence>
<dbReference type="SUPFAM" id="SSF52540">
    <property type="entry name" value="P-loop containing nucleoside triphosphate hydrolases"/>
    <property type="match status" value="1"/>
</dbReference>
<comment type="caution">
    <text evidence="12">The sequence shown here is derived from an EMBL/GenBank/DDBJ whole genome shotgun (WGS) entry which is preliminary data.</text>
</comment>
<organism evidence="12 13">
    <name type="scientific">Solobacterium moorei</name>
    <dbReference type="NCBI Taxonomy" id="102148"/>
    <lineage>
        <taxon>Bacteria</taxon>
        <taxon>Bacillati</taxon>
        <taxon>Bacillota</taxon>
        <taxon>Erysipelotrichia</taxon>
        <taxon>Erysipelotrichales</taxon>
        <taxon>Erysipelotrichaceae</taxon>
        <taxon>Solobacterium</taxon>
    </lineage>
</organism>
<evidence type="ECO:0000256" key="9">
    <source>
        <dbReference type="PIRSR" id="PIRSR001174-2"/>
    </source>
</evidence>
<evidence type="ECO:0000256" key="5">
    <source>
        <dbReference type="ARBA" id="ARBA00022840"/>
    </source>
</evidence>
<name>A0A412PAN8_9FIRM</name>
<dbReference type="Gene3D" id="3.40.50.300">
    <property type="entry name" value="P-loop containing nucleotide triphosphate hydrolases"/>
    <property type="match status" value="1"/>
</dbReference>
<dbReference type="CDD" id="cd19500">
    <property type="entry name" value="RecA-like_Lon"/>
    <property type="match status" value="1"/>
</dbReference>
<dbReference type="InterPro" id="IPR027065">
    <property type="entry name" value="Lon_Prtase"/>
</dbReference>
<evidence type="ECO:0000256" key="8">
    <source>
        <dbReference type="PIRSR" id="PIRSR001174-1"/>
    </source>
</evidence>
<dbReference type="InterPro" id="IPR008269">
    <property type="entry name" value="Lon_proteolytic"/>
</dbReference>
<feature type="domain" description="Lon proteolytic" evidence="11">
    <location>
        <begin position="581"/>
        <end position="759"/>
    </location>
</feature>
<dbReference type="InterPro" id="IPR014721">
    <property type="entry name" value="Ribsml_uS5_D2-typ_fold_subgr"/>
</dbReference>
<evidence type="ECO:0000256" key="4">
    <source>
        <dbReference type="ARBA" id="ARBA00022825"/>
    </source>
</evidence>
<dbReference type="PANTHER" id="PTHR10046">
    <property type="entry name" value="ATP DEPENDENT LON PROTEASE FAMILY MEMBER"/>
    <property type="match status" value="1"/>
</dbReference>
<evidence type="ECO:0000256" key="6">
    <source>
        <dbReference type="ARBA" id="ARBA00050665"/>
    </source>
</evidence>
<dbReference type="GO" id="GO:0006508">
    <property type="term" value="P:proteolysis"/>
    <property type="evidence" value="ECO:0007669"/>
    <property type="project" value="UniProtKB-KW"/>
</dbReference>
<feature type="binding site" evidence="9">
    <location>
        <begin position="345"/>
        <end position="352"/>
    </location>
    <ligand>
        <name>ATP</name>
        <dbReference type="ChEBI" id="CHEBI:30616"/>
    </ligand>
</feature>
<comment type="function">
    <text evidence="7">ATP-dependent serine protease that mediates the selective degradation of mutant and abnormal proteins as well as certain short-lived regulatory proteins. Required for cellular homeostasis and for survival from DNA damage and developmental changes induced by stress. Degrades polypeptides processively to yield small peptide fragments that are 5 to 10 amino acids long. Binds to DNA in a double-stranded, site-specific manner.</text>
</comment>
<dbReference type="EMBL" id="QRWX01000005">
    <property type="protein sequence ID" value="RGT53638.1"/>
    <property type="molecule type" value="Genomic_DNA"/>
</dbReference>
<dbReference type="NCBIfam" id="TIGR00763">
    <property type="entry name" value="lon"/>
    <property type="match status" value="1"/>
</dbReference>
<dbReference type="Gene3D" id="1.20.58.1480">
    <property type="match status" value="1"/>
</dbReference>
<dbReference type="SMART" id="SM00382">
    <property type="entry name" value="AAA"/>
    <property type="match status" value="1"/>
</dbReference>
<dbReference type="RefSeq" id="WP_118765311.1">
    <property type="nucleotide sequence ID" value="NZ_CABJCF010000005.1"/>
</dbReference>
<evidence type="ECO:0000256" key="2">
    <source>
        <dbReference type="ARBA" id="ARBA00022741"/>
    </source>
</evidence>
<evidence type="ECO:0000256" key="10">
    <source>
        <dbReference type="PROSITE-ProRule" id="PRU01122"/>
    </source>
</evidence>
<evidence type="ECO:0000256" key="7">
    <source>
        <dbReference type="ARBA" id="ARBA00053875"/>
    </source>
</evidence>
<dbReference type="InterPro" id="IPR003959">
    <property type="entry name" value="ATPase_AAA_core"/>
</dbReference>
<evidence type="ECO:0000256" key="3">
    <source>
        <dbReference type="ARBA" id="ARBA00022801"/>
    </source>
</evidence>
<dbReference type="InterPro" id="IPR054594">
    <property type="entry name" value="Lon_lid"/>
</dbReference>
<gene>
    <name evidence="12" type="primary">lon</name>
    <name evidence="12" type="ORF">DWX20_09370</name>
</gene>
<keyword evidence="1 10" id="KW-0645">Protease</keyword>
<keyword evidence="3 10" id="KW-0378">Hydrolase</keyword>
<feature type="active site" evidence="8 10">
    <location>
        <position position="708"/>
    </location>
</feature>
<dbReference type="Pfam" id="PF22667">
    <property type="entry name" value="Lon_lid"/>
    <property type="match status" value="1"/>
</dbReference>
<dbReference type="GO" id="GO:0004176">
    <property type="term" value="F:ATP-dependent peptidase activity"/>
    <property type="evidence" value="ECO:0007669"/>
    <property type="project" value="UniProtKB-UniRule"/>
</dbReference>
<keyword evidence="2 9" id="KW-0547">Nucleotide-binding</keyword>
<sequence>MAIIVPIYNTVLLPDTNIYLTSDSYKNATGREPAVGDRIIFAIEKKALSTDEFRPENFYPLSVSGTITEVSNSGFVVIKTESRINIEDIVVHSDKTLEVLSIIRKPMTNDLDPIDEKKRVEQLKSALVKATANYQWALGARNFISQLKGMEDIISAMAQWLNITDDEKYALLEENLRSNLLNKIEQYIYEYTEMTDVTNEASAAQENDNKKAYREMAIKKQIEYLQKELDDMHPENVTDIRKMEMKIQSSGMNEIARREADKVLSRLKQEGSNSPEYGNLYNYLDFLTSISWKKERTKKIDFQAAEKILDEDHYGLKKVKERILQQIAVMDLNKRQSGSILLFVGAPGTGKTSIGRSIANALKRKYVRVALGGVRDEADIRGHRRTYIGAMPGRIMDGIQKAGTSNPVMVLDEIDKLSMSYNGDPASALLEVLDPEQNNTFTDHYMNVPYDLSDVLFICTANTLDSIPEPLLNRMEVIDFQGYTASEKYQIAQRHLIPKAIEKMGIHSEQLEFSEDAIRSIIADYTMEGGVRGLKKRIDSVCRAIAVKLARGHQEKIVIQAIDLPTLLDMKPLHHEKLTAQKNPGIVTGLAWTASGGEILFIETLLTKGSGQLIVTGQLGDVMKESVRIALSLVKSKFPEADKILKTHDIHIHVPQGAVKKDGPSAGISLTTALASLITKKKVSPQIAMTGEVSLRGGIMPIGGLPEKLMAAARAGVKKVFIPKENEDDLKDIPKEITQKLEIVAVDQVDDVLKATGILKKQGLKTTK</sequence>
<dbReference type="SUPFAM" id="SSF54211">
    <property type="entry name" value="Ribosomal protein S5 domain 2-like"/>
    <property type="match status" value="1"/>
</dbReference>
<dbReference type="Pfam" id="PF05362">
    <property type="entry name" value="Lon_C"/>
    <property type="match status" value="1"/>
</dbReference>
<dbReference type="EC" id="3.4.21.53" evidence="10"/>
<dbReference type="Proteomes" id="UP000284731">
    <property type="component" value="Unassembled WGS sequence"/>
</dbReference>
<comment type="similarity">
    <text evidence="10">Belongs to the peptidase S16 family.</text>
</comment>
<dbReference type="Gene3D" id="1.10.8.60">
    <property type="match status" value="1"/>
</dbReference>
<reference evidence="12 13" key="1">
    <citation type="submission" date="2018-08" db="EMBL/GenBank/DDBJ databases">
        <title>A genome reference for cultivated species of the human gut microbiota.</title>
        <authorList>
            <person name="Zou Y."/>
            <person name="Xue W."/>
            <person name="Luo G."/>
        </authorList>
    </citation>
    <scope>NUCLEOTIDE SEQUENCE [LARGE SCALE GENOMIC DNA]</scope>
    <source>
        <strain evidence="12 13">AF18-46</strain>
    </source>
</reference>
<dbReference type="InterPro" id="IPR003593">
    <property type="entry name" value="AAA+_ATPase"/>
</dbReference>
<accession>A0A412PAN8</accession>
<dbReference type="GO" id="GO:0030163">
    <property type="term" value="P:protein catabolic process"/>
    <property type="evidence" value="ECO:0007669"/>
    <property type="project" value="InterPro"/>
</dbReference>
<dbReference type="PIRSF" id="PIRSF001174">
    <property type="entry name" value="Lon_proteas"/>
    <property type="match status" value="1"/>
</dbReference>
<dbReference type="InterPro" id="IPR020568">
    <property type="entry name" value="Ribosomal_Su5_D2-typ_SF"/>
</dbReference>
<keyword evidence="4 10" id="KW-0720">Serine protease</keyword>
<dbReference type="GO" id="GO:0004252">
    <property type="term" value="F:serine-type endopeptidase activity"/>
    <property type="evidence" value="ECO:0007669"/>
    <property type="project" value="UniProtKB-UniRule"/>
</dbReference>
<dbReference type="GO" id="GO:0005524">
    <property type="term" value="F:ATP binding"/>
    <property type="evidence" value="ECO:0007669"/>
    <property type="project" value="UniProtKB-KW"/>
</dbReference>
<dbReference type="InterPro" id="IPR027417">
    <property type="entry name" value="P-loop_NTPase"/>
</dbReference>
<dbReference type="PROSITE" id="PS51786">
    <property type="entry name" value="LON_PROTEOLYTIC"/>
    <property type="match status" value="1"/>
</dbReference>
<dbReference type="InterPro" id="IPR004815">
    <property type="entry name" value="Lon_bac/euk-typ"/>
</dbReference>
<dbReference type="Gene3D" id="3.30.230.10">
    <property type="match status" value="1"/>
</dbReference>
<keyword evidence="5 9" id="KW-0067">ATP-binding</keyword>